<organism evidence="1">
    <name type="scientific">Rhizophora mucronata</name>
    <name type="common">Asiatic mangrove</name>
    <dbReference type="NCBI Taxonomy" id="61149"/>
    <lineage>
        <taxon>Eukaryota</taxon>
        <taxon>Viridiplantae</taxon>
        <taxon>Streptophyta</taxon>
        <taxon>Embryophyta</taxon>
        <taxon>Tracheophyta</taxon>
        <taxon>Spermatophyta</taxon>
        <taxon>Magnoliopsida</taxon>
        <taxon>eudicotyledons</taxon>
        <taxon>Gunneridae</taxon>
        <taxon>Pentapetalae</taxon>
        <taxon>rosids</taxon>
        <taxon>fabids</taxon>
        <taxon>Malpighiales</taxon>
        <taxon>Rhizophoraceae</taxon>
        <taxon>Rhizophora</taxon>
    </lineage>
</organism>
<sequence>MVLCRSTQCALSCHRTVSNIRVFSSVFVYFFSFLFW</sequence>
<dbReference type="EMBL" id="GGEC01051173">
    <property type="protein sequence ID" value="MBX31657.1"/>
    <property type="molecule type" value="Transcribed_RNA"/>
</dbReference>
<proteinExistence type="predicted"/>
<protein>
    <submittedName>
        <fullName evidence="1">Uncharacterized protein</fullName>
    </submittedName>
</protein>
<name>A0A2P2MN87_RHIMU</name>
<reference evidence="1" key="1">
    <citation type="submission" date="2018-02" db="EMBL/GenBank/DDBJ databases">
        <title>Rhizophora mucronata_Transcriptome.</title>
        <authorList>
            <person name="Meera S.P."/>
            <person name="Sreeshan A."/>
            <person name="Augustine A."/>
        </authorList>
    </citation>
    <scope>NUCLEOTIDE SEQUENCE</scope>
    <source>
        <tissue evidence="1">Leaf</tissue>
    </source>
</reference>
<dbReference type="AlphaFoldDB" id="A0A2P2MN87"/>
<accession>A0A2P2MN87</accession>
<evidence type="ECO:0000313" key="1">
    <source>
        <dbReference type="EMBL" id="MBX31657.1"/>
    </source>
</evidence>